<sequence>MLVKLDVCLDIFELAVKYEKRKIHTVARYIFQHMIGHRLENPPINIPRILILGLNLILLQAQVRVKGKRTRRIKELVEVIGIEPTSNEIITNTVYKWIPSKDEFKYGGHSKLYEKIMERENLTAEEVLDEVERRGVIIKWMMKKGLRKHVEVASVINEYYRDP</sequence>
<dbReference type="Gene3D" id="3.40.50.300">
    <property type="entry name" value="P-loop containing nucleotide triphosphate hydrolases"/>
    <property type="match status" value="1"/>
</dbReference>
<dbReference type="InterPro" id="IPR027417">
    <property type="entry name" value="P-loop_NTPase"/>
</dbReference>
<organism evidence="2">
    <name type="scientific">marine sediment metagenome</name>
    <dbReference type="NCBI Taxonomy" id="412755"/>
    <lineage>
        <taxon>unclassified sequences</taxon>
        <taxon>metagenomes</taxon>
        <taxon>ecological metagenomes</taxon>
    </lineage>
</organism>
<evidence type="ECO:0000256" key="1">
    <source>
        <dbReference type="ARBA" id="ARBA00006611"/>
    </source>
</evidence>
<reference evidence="2" key="1">
    <citation type="journal article" date="2014" name="Front. Microbiol.">
        <title>High frequency of phylogenetically diverse reductive dehalogenase-homologous genes in deep subseafloor sedimentary metagenomes.</title>
        <authorList>
            <person name="Kawai M."/>
            <person name="Futagami T."/>
            <person name="Toyoda A."/>
            <person name="Takaki Y."/>
            <person name="Nishi S."/>
            <person name="Hori S."/>
            <person name="Arai W."/>
            <person name="Tsubouchi T."/>
            <person name="Morono Y."/>
            <person name="Uchiyama I."/>
            <person name="Ito T."/>
            <person name="Fujiyama A."/>
            <person name="Inagaki F."/>
            <person name="Takami H."/>
        </authorList>
    </citation>
    <scope>NUCLEOTIDE SEQUENCE</scope>
    <source>
        <strain evidence="2">Expedition CK06-06</strain>
    </source>
</reference>
<gene>
    <name evidence="2" type="ORF">S12H4_57480</name>
</gene>
<feature type="non-terminal residue" evidence="2">
    <location>
        <position position="163"/>
    </location>
</feature>
<dbReference type="EMBL" id="BARW01037185">
    <property type="protein sequence ID" value="GAJ23264.1"/>
    <property type="molecule type" value="Genomic_DNA"/>
</dbReference>
<evidence type="ECO:0000313" key="2">
    <source>
        <dbReference type="EMBL" id="GAJ23264.1"/>
    </source>
</evidence>
<dbReference type="PANTHER" id="PTHR30486">
    <property type="entry name" value="TWITCHING MOTILITY PROTEIN PILT"/>
    <property type="match status" value="1"/>
</dbReference>
<dbReference type="AlphaFoldDB" id="X1V0N5"/>
<name>X1V0N5_9ZZZZ</name>
<accession>X1V0N5</accession>
<comment type="similarity">
    <text evidence="1">Belongs to the GSP E family.</text>
</comment>
<comment type="caution">
    <text evidence="2">The sequence shown here is derived from an EMBL/GenBank/DDBJ whole genome shotgun (WGS) entry which is preliminary data.</text>
</comment>
<dbReference type="GO" id="GO:0016887">
    <property type="term" value="F:ATP hydrolysis activity"/>
    <property type="evidence" value="ECO:0007669"/>
    <property type="project" value="InterPro"/>
</dbReference>
<dbReference type="InterPro" id="IPR050921">
    <property type="entry name" value="T4SS_GSP_E_ATPase"/>
</dbReference>
<proteinExistence type="inferred from homology"/>
<dbReference type="PANTHER" id="PTHR30486:SF6">
    <property type="entry name" value="TYPE IV PILUS RETRACTATION ATPASE PILT"/>
    <property type="match status" value="1"/>
</dbReference>
<protein>
    <submittedName>
        <fullName evidence="2">Uncharacterized protein</fullName>
    </submittedName>
</protein>